<evidence type="ECO:0000259" key="2">
    <source>
        <dbReference type="Pfam" id="PF20441"/>
    </source>
</evidence>
<dbReference type="InterPro" id="IPR027417">
    <property type="entry name" value="P-loop_NTPase"/>
</dbReference>
<keyword evidence="4" id="KW-1185">Reference proteome</keyword>
<organism evidence="3 4">
    <name type="scientific">Enterovirga rhinocerotis</name>
    <dbReference type="NCBI Taxonomy" id="1339210"/>
    <lineage>
        <taxon>Bacteria</taxon>
        <taxon>Pseudomonadati</taxon>
        <taxon>Pseudomonadota</taxon>
        <taxon>Alphaproteobacteria</taxon>
        <taxon>Hyphomicrobiales</taxon>
        <taxon>Methylobacteriaceae</taxon>
        <taxon>Enterovirga</taxon>
    </lineage>
</organism>
<gene>
    <name evidence="3" type="ORF">EV668_3608</name>
</gene>
<dbReference type="PANTHER" id="PTHR41287:SF1">
    <property type="entry name" value="PROTEIN YMFN"/>
    <property type="match status" value="1"/>
</dbReference>
<dbReference type="Pfam" id="PF03354">
    <property type="entry name" value="TerL_ATPase"/>
    <property type="match status" value="1"/>
</dbReference>
<evidence type="ECO:0000313" key="4">
    <source>
        <dbReference type="Proteomes" id="UP000295122"/>
    </source>
</evidence>
<dbReference type="AlphaFoldDB" id="A0A4R7BTR7"/>
<dbReference type="InterPro" id="IPR005021">
    <property type="entry name" value="Terminase_largesu-like"/>
</dbReference>
<dbReference type="InterPro" id="IPR046462">
    <property type="entry name" value="TerL_nuclease"/>
</dbReference>
<dbReference type="EMBL" id="SNZR01000014">
    <property type="protein sequence ID" value="TDR89120.1"/>
    <property type="molecule type" value="Genomic_DNA"/>
</dbReference>
<sequence>MREARAALSTRKRRLPWNRAGLSRAERVVAFLQWLPITKGPLAGKRMRLLPEQREFVTAIYGDLDEKGLRRRRIGIKSEPKGNGKTGLCAGLVMCHLVGPECEPRGECFSAAVDSQQSGIIFSECEAIILAVPEFAVCTNVRRHEKRIEVTDGPGRGSIYQAMSADARKGHAIAPSLFVFDELAQVPDRELLDNLLNGLGKRREALGLIISTQAPDDTHALSAMIDDGLSGADPSTYVQLICAPPEADPFDERTWLACNPALGKYLSLKEMREAASRARRIPAFEPSFRNLRLNQRVDAREDNRIVTAAVWRTGAVPIDRAALRGRTCYGALDLSGKHDLTALVLAFPDDAPEPSFDLVPFFWTPEGQLGARPPAEQERFREWIRLGHMMAVPGPTIRFSYVARQLVALSREFDIAALGYDRWRIDDFKQDLADVDADFPAPLEPFGQGFKDMTPAVEWFAELALTGRLRHAGHPVLTAAVAGAVTVTDAAGGIKVDKGKSNRGPVRIDGAVAAVMALGLAKRFEGEPHVDVDDFLRNAVVV</sequence>
<name>A0A4R7BTR7_9HYPH</name>
<dbReference type="Proteomes" id="UP000295122">
    <property type="component" value="Unassembled WGS sequence"/>
</dbReference>
<proteinExistence type="predicted"/>
<accession>A0A4R7BTR7</accession>
<dbReference type="Gene3D" id="3.40.50.300">
    <property type="entry name" value="P-loop containing nucleotide triphosphate hydrolases"/>
    <property type="match status" value="1"/>
</dbReference>
<reference evidence="3 4" key="1">
    <citation type="submission" date="2019-03" db="EMBL/GenBank/DDBJ databases">
        <title>Genomic Encyclopedia of Type Strains, Phase IV (KMG-IV): sequencing the most valuable type-strain genomes for metagenomic binning, comparative biology and taxonomic classification.</title>
        <authorList>
            <person name="Goeker M."/>
        </authorList>
    </citation>
    <scope>NUCLEOTIDE SEQUENCE [LARGE SCALE GENOMIC DNA]</scope>
    <source>
        <strain evidence="3 4">DSM 25903</strain>
    </source>
</reference>
<dbReference type="InterPro" id="IPR046461">
    <property type="entry name" value="TerL_ATPase"/>
</dbReference>
<dbReference type="PANTHER" id="PTHR41287">
    <property type="match status" value="1"/>
</dbReference>
<dbReference type="Pfam" id="PF20441">
    <property type="entry name" value="TerL_nuclease"/>
    <property type="match status" value="1"/>
</dbReference>
<protein>
    <submittedName>
        <fullName evidence="3">Phage terminase large subunit-like protein</fullName>
    </submittedName>
</protein>
<feature type="domain" description="Terminase large subunit-like endonuclease" evidence="2">
    <location>
        <begin position="237"/>
        <end position="523"/>
    </location>
</feature>
<dbReference type="GO" id="GO:0004519">
    <property type="term" value="F:endonuclease activity"/>
    <property type="evidence" value="ECO:0007669"/>
    <property type="project" value="InterPro"/>
</dbReference>
<evidence type="ECO:0000259" key="1">
    <source>
        <dbReference type="Pfam" id="PF03354"/>
    </source>
</evidence>
<feature type="domain" description="Terminase large subunit-like ATPase" evidence="1">
    <location>
        <begin position="56"/>
        <end position="219"/>
    </location>
</feature>
<comment type="caution">
    <text evidence="3">The sequence shown here is derived from an EMBL/GenBank/DDBJ whole genome shotgun (WGS) entry which is preliminary data.</text>
</comment>
<evidence type="ECO:0000313" key="3">
    <source>
        <dbReference type="EMBL" id="TDR89120.1"/>
    </source>
</evidence>